<dbReference type="PANTHER" id="PTHR42810:SF4">
    <property type="entry name" value="URIC ACID TRANSPORTER UACT"/>
    <property type="match status" value="1"/>
</dbReference>
<feature type="transmembrane region" description="Helical" evidence="8">
    <location>
        <begin position="395"/>
        <end position="418"/>
    </location>
</feature>
<dbReference type="Proteomes" id="UP000035553">
    <property type="component" value="Unassembled WGS sequence"/>
</dbReference>
<feature type="transmembrane region" description="Helical" evidence="8">
    <location>
        <begin position="186"/>
        <end position="203"/>
    </location>
</feature>
<evidence type="ECO:0000256" key="7">
    <source>
        <dbReference type="ARBA" id="ARBA00023136"/>
    </source>
</evidence>
<feature type="transmembrane region" description="Helical" evidence="8">
    <location>
        <begin position="310"/>
        <end position="331"/>
    </location>
</feature>
<dbReference type="InterPro" id="IPR017588">
    <property type="entry name" value="UacT-like"/>
</dbReference>
<dbReference type="InterPro" id="IPR006043">
    <property type="entry name" value="NCS2"/>
</dbReference>
<feature type="transmembrane region" description="Helical" evidence="8">
    <location>
        <begin position="20"/>
        <end position="37"/>
    </location>
</feature>
<feature type="transmembrane region" description="Helical" evidence="8">
    <location>
        <begin position="95"/>
        <end position="115"/>
    </location>
</feature>
<protein>
    <submittedName>
        <fullName evidence="9">Xanthine permease</fullName>
    </submittedName>
</protein>
<accession>A0A0U1QQQ8</accession>
<dbReference type="NCBIfam" id="TIGR00801">
    <property type="entry name" value="ncs2"/>
    <property type="match status" value="1"/>
</dbReference>
<comment type="subcellular location">
    <subcellularLocation>
        <location evidence="1">Cell membrane</location>
        <topology evidence="1">Multi-pass membrane protein</topology>
    </subcellularLocation>
</comment>
<evidence type="ECO:0000256" key="2">
    <source>
        <dbReference type="ARBA" id="ARBA00008821"/>
    </source>
</evidence>
<keyword evidence="7 8" id="KW-0472">Membrane</keyword>
<feature type="transmembrane region" description="Helical" evidence="8">
    <location>
        <begin position="337"/>
        <end position="357"/>
    </location>
</feature>
<dbReference type="NCBIfam" id="TIGR03173">
    <property type="entry name" value="pbuX"/>
    <property type="match status" value="1"/>
</dbReference>
<feature type="transmembrane region" description="Helical" evidence="8">
    <location>
        <begin position="122"/>
        <end position="142"/>
    </location>
</feature>
<gene>
    <name evidence="9" type="ORF">SINU_04560</name>
</gene>
<feature type="transmembrane region" description="Helical" evidence="8">
    <location>
        <begin position="162"/>
        <end position="179"/>
    </location>
</feature>
<keyword evidence="6 8" id="KW-1133">Transmembrane helix</keyword>
<dbReference type="AlphaFoldDB" id="A0A0U1QQQ8"/>
<dbReference type="STRING" id="1069536.SINU_04560"/>
<proteinExistence type="inferred from homology"/>
<evidence type="ECO:0000256" key="1">
    <source>
        <dbReference type="ARBA" id="ARBA00004651"/>
    </source>
</evidence>
<feature type="transmembrane region" description="Helical" evidence="8">
    <location>
        <begin position="43"/>
        <end position="60"/>
    </location>
</feature>
<sequence>MEQTHSKGKIVSLGIQHMLAMYGGAVIVPLIVGGAVGLKGAELALLVSIDLVACGIATLLQAWKNRFFGIGLPIVMGCTFTAVSPMIIIGKSYGMPGICGAILIAGLVVLALSTFFGKIRSLFPPVVVGSVVMIIGITLIPVAVNNLGGGVGVKDFGSPQNLTLGFGVLALIILMNRFFKGFMQTISILLSIVVGTLAAAFMGKVDFSSVGQSGWFSLIAPFSFGAPTFHLDAIIAMSIVGIVSMIETTGVYLALSEICGKKIDEKAMQHGYRAEGLAILLGGFFNAFPYTTFSQNVGLVQMTRVKSRSVTVVCGVALVALGLIPKIGAITVLIPNAVIGGATLAMFGMVIASGVRMLGKVDFSRQENLLIVACAVGIGMGVTVQPALFAHFPSLIQILTNNGIVAGSLTALILNLILNAGRRTSAEPIDAASKQMIAETSAAKEV</sequence>
<keyword evidence="4" id="KW-1003">Cell membrane</keyword>
<evidence type="ECO:0000256" key="5">
    <source>
        <dbReference type="ARBA" id="ARBA00022692"/>
    </source>
</evidence>
<evidence type="ECO:0000256" key="4">
    <source>
        <dbReference type="ARBA" id="ARBA00022475"/>
    </source>
</evidence>
<feature type="transmembrane region" description="Helical" evidence="8">
    <location>
        <begin position="233"/>
        <end position="255"/>
    </location>
</feature>
<keyword evidence="3" id="KW-0813">Transport</keyword>
<dbReference type="EMBL" id="AFVQ02000054">
    <property type="protein sequence ID" value="KLI03092.1"/>
    <property type="molecule type" value="Genomic_DNA"/>
</dbReference>
<dbReference type="Pfam" id="PF00860">
    <property type="entry name" value="Xan_ur_permease"/>
    <property type="match status" value="1"/>
</dbReference>
<name>A0A0U1QQQ8_9BACL</name>
<dbReference type="NCBIfam" id="NF037981">
    <property type="entry name" value="NCS2_1"/>
    <property type="match status" value="1"/>
</dbReference>
<comment type="caution">
    <text evidence="9">The sequence shown here is derived from an EMBL/GenBank/DDBJ whole genome shotgun (WGS) entry which is preliminary data.</text>
</comment>
<reference evidence="9 10" key="1">
    <citation type="journal article" date="2011" name="J. Bacteriol.">
        <title>Draft genome sequence of Sporolactobacillus inulinus strain CASD, an efficient D-lactic acid-producing bacterium with high-concentration lactate tolerance capability.</title>
        <authorList>
            <person name="Yu B."/>
            <person name="Su F."/>
            <person name="Wang L."/>
            <person name="Xu K."/>
            <person name="Zhao B."/>
            <person name="Xu P."/>
        </authorList>
    </citation>
    <scope>NUCLEOTIDE SEQUENCE [LARGE SCALE GENOMIC DNA]</scope>
    <source>
        <strain evidence="9 10">CASD</strain>
    </source>
</reference>
<evidence type="ECO:0000256" key="8">
    <source>
        <dbReference type="SAM" id="Phobius"/>
    </source>
</evidence>
<organism evidence="9 10">
    <name type="scientific">Sporolactobacillus inulinus CASD</name>
    <dbReference type="NCBI Taxonomy" id="1069536"/>
    <lineage>
        <taxon>Bacteria</taxon>
        <taxon>Bacillati</taxon>
        <taxon>Bacillota</taxon>
        <taxon>Bacilli</taxon>
        <taxon>Bacillales</taxon>
        <taxon>Sporolactobacillaceae</taxon>
        <taxon>Sporolactobacillus</taxon>
    </lineage>
</organism>
<keyword evidence="10" id="KW-1185">Reference proteome</keyword>
<feature type="transmembrane region" description="Helical" evidence="8">
    <location>
        <begin position="369"/>
        <end position="389"/>
    </location>
</feature>
<dbReference type="OrthoDB" id="9805749at2"/>
<evidence type="ECO:0000313" key="10">
    <source>
        <dbReference type="Proteomes" id="UP000035553"/>
    </source>
</evidence>
<evidence type="ECO:0000313" key="9">
    <source>
        <dbReference type="EMBL" id="KLI03092.1"/>
    </source>
</evidence>
<dbReference type="InterPro" id="IPR006042">
    <property type="entry name" value="Xan_ur_permease"/>
</dbReference>
<dbReference type="GO" id="GO:0042907">
    <property type="term" value="F:xanthine transmembrane transporter activity"/>
    <property type="evidence" value="ECO:0007669"/>
    <property type="project" value="TreeGrafter"/>
</dbReference>
<comment type="similarity">
    <text evidence="2">Belongs to the nucleobase:cation symporter-2 (NCS2) (TC 2.A.40) family.</text>
</comment>
<evidence type="ECO:0000256" key="3">
    <source>
        <dbReference type="ARBA" id="ARBA00022448"/>
    </source>
</evidence>
<dbReference type="RefSeq" id="WP_010027256.1">
    <property type="nucleotide sequence ID" value="NZ_AFVQ02000054.1"/>
</dbReference>
<dbReference type="PROSITE" id="PS01116">
    <property type="entry name" value="XANTH_URACIL_PERMASE"/>
    <property type="match status" value="1"/>
</dbReference>
<evidence type="ECO:0000256" key="6">
    <source>
        <dbReference type="ARBA" id="ARBA00022989"/>
    </source>
</evidence>
<dbReference type="GO" id="GO:0005886">
    <property type="term" value="C:plasma membrane"/>
    <property type="evidence" value="ECO:0007669"/>
    <property type="project" value="UniProtKB-SubCell"/>
</dbReference>
<feature type="transmembrane region" description="Helical" evidence="8">
    <location>
        <begin position="67"/>
        <end position="89"/>
    </location>
</feature>
<dbReference type="PANTHER" id="PTHR42810">
    <property type="entry name" value="PURINE PERMEASE C1399.01C-RELATED"/>
    <property type="match status" value="1"/>
</dbReference>
<keyword evidence="5 8" id="KW-0812">Transmembrane</keyword>